<dbReference type="InterPro" id="IPR025307">
    <property type="entry name" value="FIIND_dom"/>
</dbReference>
<reference evidence="7" key="3">
    <citation type="submission" date="2025-09" db="UniProtKB">
        <authorList>
            <consortium name="Ensembl"/>
        </authorList>
    </citation>
    <scope>IDENTIFICATION</scope>
</reference>
<dbReference type="Pfam" id="PF23679">
    <property type="entry name" value="UPA-FIIND"/>
    <property type="match status" value="1"/>
</dbReference>
<feature type="domain" description="FIIND" evidence="6">
    <location>
        <begin position="100"/>
        <end position="378"/>
    </location>
</feature>
<evidence type="ECO:0000256" key="2">
    <source>
        <dbReference type="ARBA" id="ARBA00022490"/>
    </source>
</evidence>
<dbReference type="PANTHER" id="PTHR46985:SF2">
    <property type="entry name" value="APOPTOSIS-ASSOCIATED SPECK-LIKE PROTEIN CONTAINING A CARD"/>
    <property type="match status" value="1"/>
</dbReference>
<keyword evidence="3" id="KW-0399">Innate immunity</keyword>
<evidence type="ECO:0000256" key="4">
    <source>
        <dbReference type="ARBA" id="ARBA00022859"/>
    </source>
</evidence>
<proteinExistence type="predicted"/>
<keyword evidence="2" id="KW-0963">Cytoplasm</keyword>
<dbReference type="Pfam" id="PF13553">
    <property type="entry name" value="FIIND"/>
    <property type="match status" value="1"/>
</dbReference>
<dbReference type="GeneTree" id="ENSGT00650000094113"/>
<comment type="subcellular location">
    <subcellularLocation>
        <location evidence="1">Cytoplasm</location>
        <location evidence="1">Cytosol</location>
    </subcellularLocation>
</comment>
<protein>
    <submittedName>
        <fullName evidence="7">Si:dkeyp-97b10.3</fullName>
    </submittedName>
</protein>
<dbReference type="Proteomes" id="UP000694395">
    <property type="component" value="Chromosome 27"/>
</dbReference>
<evidence type="ECO:0000256" key="5">
    <source>
        <dbReference type="SAM" id="MobiDB-lite"/>
    </source>
</evidence>
<keyword evidence="4" id="KW-0391">Immunity</keyword>
<dbReference type="AlphaFoldDB" id="A0A8C7TIM5"/>
<evidence type="ECO:0000256" key="3">
    <source>
        <dbReference type="ARBA" id="ARBA00022588"/>
    </source>
</evidence>
<evidence type="ECO:0000313" key="8">
    <source>
        <dbReference type="Proteomes" id="UP000694395"/>
    </source>
</evidence>
<name>A0A8C7TIM5_ONCMY</name>
<feature type="region of interest" description="Disordered" evidence="5">
    <location>
        <begin position="1"/>
        <end position="87"/>
    </location>
</feature>
<organism evidence="7 8">
    <name type="scientific">Oncorhynchus mykiss</name>
    <name type="common">Rainbow trout</name>
    <name type="synonym">Salmo gairdneri</name>
    <dbReference type="NCBI Taxonomy" id="8022"/>
    <lineage>
        <taxon>Eukaryota</taxon>
        <taxon>Metazoa</taxon>
        <taxon>Chordata</taxon>
        <taxon>Craniata</taxon>
        <taxon>Vertebrata</taxon>
        <taxon>Euteleostomi</taxon>
        <taxon>Actinopterygii</taxon>
        <taxon>Neopterygii</taxon>
        <taxon>Teleostei</taxon>
        <taxon>Protacanthopterygii</taxon>
        <taxon>Salmoniformes</taxon>
        <taxon>Salmonidae</taxon>
        <taxon>Salmoninae</taxon>
        <taxon>Oncorhynchus</taxon>
    </lineage>
</organism>
<reference evidence="7" key="2">
    <citation type="submission" date="2025-08" db="UniProtKB">
        <authorList>
            <consortium name="Ensembl"/>
        </authorList>
    </citation>
    <scope>IDENTIFICATION</scope>
</reference>
<keyword evidence="8" id="KW-1185">Reference proteome</keyword>
<dbReference type="PANTHER" id="PTHR46985">
    <property type="entry name" value="NACHT, LRR AND PYD DOMAINS-CONTAINING PROTEIN 1"/>
    <property type="match status" value="1"/>
</dbReference>
<accession>A0A8C7TIM5</accession>
<gene>
    <name evidence="7" type="primary">si:dkeyp-97b10.3</name>
</gene>
<evidence type="ECO:0000313" key="7">
    <source>
        <dbReference type="Ensembl" id="ENSOMYP00000082059.2"/>
    </source>
</evidence>
<reference evidence="7" key="1">
    <citation type="submission" date="2020-07" db="EMBL/GenBank/DDBJ databases">
        <title>A long reads based de novo assembly of the rainbow trout Arlee double haploid line genome.</title>
        <authorList>
            <person name="Gao G."/>
            <person name="Palti Y."/>
        </authorList>
    </citation>
    <scope>NUCLEOTIDE SEQUENCE [LARGE SCALE GENOMIC DNA]</scope>
</reference>
<evidence type="ECO:0000256" key="1">
    <source>
        <dbReference type="ARBA" id="ARBA00004514"/>
    </source>
</evidence>
<feature type="compositionally biased region" description="Low complexity" evidence="5">
    <location>
        <begin position="547"/>
        <end position="561"/>
    </location>
</feature>
<feature type="compositionally biased region" description="Acidic residues" evidence="5">
    <location>
        <begin position="37"/>
        <end position="65"/>
    </location>
</feature>
<dbReference type="GO" id="GO:0045087">
    <property type="term" value="P:innate immune response"/>
    <property type="evidence" value="ECO:0007669"/>
    <property type="project" value="UniProtKB-KW"/>
</dbReference>
<evidence type="ECO:0000259" key="6">
    <source>
        <dbReference type="PROSITE" id="PS51830"/>
    </source>
</evidence>
<dbReference type="Ensembl" id="ENSOMYT00000089410.2">
    <property type="protein sequence ID" value="ENSOMYP00000082059.2"/>
    <property type="gene ID" value="ENSOMYG00000037894.2"/>
</dbReference>
<feature type="region of interest" description="Disordered" evidence="5">
    <location>
        <begin position="373"/>
        <end position="410"/>
    </location>
</feature>
<dbReference type="InterPro" id="IPR051249">
    <property type="entry name" value="NLRP_Inflammasome"/>
</dbReference>
<dbReference type="PROSITE" id="PS51830">
    <property type="entry name" value="FIIND"/>
    <property type="match status" value="1"/>
</dbReference>
<dbReference type="GO" id="GO:0005829">
    <property type="term" value="C:cytosol"/>
    <property type="evidence" value="ECO:0007669"/>
    <property type="project" value="UniProtKB-SubCell"/>
</dbReference>
<feature type="region of interest" description="Disordered" evidence="5">
    <location>
        <begin position="547"/>
        <end position="568"/>
    </location>
</feature>
<sequence>MMVARMASCGAACNLDEGDGDIPAPEQKDNAGTSTEESSEEEEDEEEEEDSDGFAEKEESEEPDVEGSCNESESAPQPDAEVSLAKDVPPKPCCEKCKAFQRSPGNELVTPRRISKGRLQVQLEGEGTYECSVTGLVFEVSERVLIRYSVLSWSKFGMFLRDSWRFAGPIFNVDCVNSPSSILTSIQFPHFLCLADPDSEMTFSVLHMKDSCPVIEPSVDHSGSHVKWRVSSLSPVGPIVQSSKPVEHHGVVLVYKELALNNSYSFRIYLATNNSSDIKDIWKEVRCANKRYLKVEKPPTCKLDEKRYRLMSEPEGDISPADLPFTLAVTKLKGYFEVFFEQPPPFKVSLVETESDKTVWSATIREGDCVDNTVEKPRKLTNNRKRSTSTSEEELPKKRRRCADESDGVRTVQVPDVSSKQLMQVAKLQGKEWKQVAKLQGKEWKQVAKRQGKEWKQVAKLQGKEWKQVAKLQGKEWKQVAKLQGKEWKQVAERQGKEWKQVAKWQGKEWKQVAELQGKEWKQVAKLQGKEWKQVAKLQGRSGSRWLSCRGRSGSRWLSGREGVEAGG</sequence>